<feature type="compositionally biased region" description="Basic and acidic residues" evidence="8">
    <location>
        <begin position="153"/>
        <end position="162"/>
    </location>
</feature>
<evidence type="ECO:0000256" key="6">
    <source>
        <dbReference type="PROSITE-ProRule" id="PRU00339"/>
    </source>
</evidence>
<feature type="compositionally biased region" description="Basic and acidic residues" evidence="8">
    <location>
        <begin position="103"/>
        <end position="115"/>
    </location>
</feature>
<feature type="region of interest" description="Disordered" evidence="8">
    <location>
        <begin position="371"/>
        <end position="436"/>
    </location>
</feature>
<reference evidence="9" key="1">
    <citation type="journal article" date="2021" name="Genome Biol. Evol.">
        <title>A High-Quality Reference Genome for a Parasitic Bivalve with Doubly Uniparental Inheritance (Bivalvia: Unionida).</title>
        <authorList>
            <person name="Smith C.H."/>
        </authorList>
    </citation>
    <scope>NUCLEOTIDE SEQUENCE</scope>
    <source>
        <strain evidence="9">CHS0354</strain>
    </source>
</reference>
<keyword evidence="10" id="KW-1185">Reference proteome</keyword>
<keyword evidence="3" id="KW-0677">Repeat</keyword>
<evidence type="ECO:0000313" key="10">
    <source>
        <dbReference type="Proteomes" id="UP001195483"/>
    </source>
</evidence>
<keyword evidence="5" id="KW-0539">Nucleus</keyword>
<keyword evidence="4 6" id="KW-0802">TPR repeat</keyword>
<evidence type="ECO:0000256" key="4">
    <source>
        <dbReference type="ARBA" id="ARBA00022803"/>
    </source>
</evidence>
<reference evidence="9" key="2">
    <citation type="journal article" date="2021" name="Genome Biol. Evol.">
        <title>Developing a high-quality reference genome for a parasitic bivalve with doubly uniparental inheritance (Bivalvia: Unionida).</title>
        <authorList>
            <person name="Smith C.H."/>
        </authorList>
    </citation>
    <scope>NUCLEOTIDE SEQUENCE</scope>
    <source>
        <strain evidence="9">CHS0354</strain>
        <tissue evidence="9">Mantle</tissue>
    </source>
</reference>
<dbReference type="Proteomes" id="UP001195483">
    <property type="component" value="Unassembled WGS sequence"/>
</dbReference>
<name>A0AAE0VUI8_9BIVA</name>
<comment type="subcellular location">
    <subcellularLocation>
        <location evidence="1">Nucleus</location>
    </subcellularLocation>
</comment>
<dbReference type="PANTHER" id="PTHR15081">
    <property type="entry name" value="NUCLEAR AUTOANTIGENIC SPERM PROTEIN NASP -RELATED"/>
    <property type="match status" value="1"/>
</dbReference>
<evidence type="ECO:0000256" key="5">
    <source>
        <dbReference type="ARBA" id="ARBA00023242"/>
    </source>
</evidence>
<dbReference type="Pfam" id="PF13424">
    <property type="entry name" value="TPR_12"/>
    <property type="match status" value="1"/>
</dbReference>
<evidence type="ECO:0000313" key="9">
    <source>
        <dbReference type="EMBL" id="KAK3591178.1"/>
    </source>
</evidence>
<gene>
    <name evidence="9" type="ORF">CHS0354_029030</name>
</gene>
<organism evidence="9 10">
    <name type="scientific">Potamilus streckersoni</name>
    <dbReference type="NCBI Taxonomy" id="2493646"/>
    <lineage>
        <taxon>Eukaryota</taxon>
        <taxon>Metazoa</taxon>
        <taxon>Spiralia</taxon>
        <taxon>Lophotrochozoa</taxon>
        <taxon>Mollusca</taxon>
        <taxon>Bivalvia</taxon>
        <taxon>Autobranchia</taxon>
        <taxon>Heteroconchia</taxon>
        <taxon>Palaeoheterodonta</taxon>
        <taxon>Unionida</taxon>
        <taxon>Unionoidea</taxon>
        <taxon>Unionidae</taxon>
        <taxon>Ambleminae</taxon>
        <taxon>Lampsilini</taxon>
        <taxon>Potamilus</taxon>
    </lineage>
</organism>
<evidence type="ECO:0000256" key="2">
    <source>
        <dbReference type="ARBA" id="ARBA00008402"/>
    </source>
</evidence>
<dbReference type="InterPro" id="IPR051730">
    <property type="entry name" value="NASP-like"/>
</dbReference>
<dbReference type="InterPro" id="IPR019734">
    <property type="entry name" value="TPR_rpt"/>
</dbReference>
<dbReference type="GO" id="GO:0042393">
    <property type="term" value="F:histone binding"/>
    <property type="evidence" value="ECO:0007669"/>
    <property type="project" value="TreeGrafter"/>
</dbReference>
<evidence type="ECO:0000256" key="8">
    <source>
        <dbReference type="SAM" id="MobiDB-lite"/>
    </source>
</evidence>
<evidence type="ECO:0008006" key="11">
    <source>
        <dbReference type="Google" id="ProtNLM"/>
    </source>
</evidence>
<dbReference type="GO" id="GO:0034080">
    <property type="term" value="P:CENP-A containing chromatin assembly"/>
    <property type="evidence" value="ECO:0007669"/>
    <property type="project" value="TreeGrafter"/>
</dbReference>
<dbReference type="SMART" id="SM00028">
    <property type="entry name" value="TPR"/>
    <property type="match status" value="2"/>
</dbReference>
<feature type="repeat" description="TPR" evidence="6">
    <location>
        <begin position="198"/>
        <end position="231"/>
    </location>
</feature>
<dbReference type="Gene3D" id="1.25.40.10">
    <property type="entry name" value="Tetratricopeptide repeat domain"/>
    <property type="match status" value="1"/>
</dbReference>
<comment type="similarity">
    <text evidence="2">Belongs to the NASP family.</text>
</comment>
<dbReference type="GO" id="GO:0005654">
    <property type="term" value="C:nucleoplasm"/>
    <property type="evidence" value="ECO:0007669"/>
    <property type="project" value="TreeGrafter"/>
</dbReference>
<dbReference type="EMBL" id="JAEAOA010001744">
    <property type="protein sequence ID" value="KAK3591178.1"/>
    <property type="molecule type" value="Genomic_DNA"/>
</dbReference>
<comment type="caution">
    <text evidence="9">The sequence shown here is derived from an EMBL/GenBank/DDBJ whole genome shotgun (WGS) entry which is preliminary data.</text>
</comment>
<dbReference type="PANTHER" id="PTHR15081:SF1">
    <property type="entry name" value="NUCLEAR AUTOANTIGENIC SPERM PROTEIN"/>
    <property type="match status" value="1"/>
</dbReference>
<keyword evidence="7" id="KW-0175">Coiled coil</keyword>
<proteinExistence type="inferred from homology"/>
<feature type="region of interest" description="Disordered" evidence="8">
    <location>
        <begin position="90"/>
        <end position="168"/>
    </location>
</feature>
<reference evidence="9" key="3">
    <citation type="submission" date="2023-05" db="EMBL/GenBank/DDBJ databases">
        <authorList>
            <person name="Smith C.H."/>
        </authorList>
    </citation>
    <scope>NUCLEOTIDE SEQUENCE</scope>
    <source>
        <strain evidence="9">CHS0354</strain>
        <tissue evidence="9">Mantle</tissue>
    </source>
</reference>
<evidence type="ECO:0000256" key="1">
    <source>
        <dbReference type="ARBA" id="ARBA00004123"/>
    </source>
</evidence>
<evidence type="ECO:0000256" key="7">
    <source>
        <dbReference type="SAM" id="Coils"/>
    </source>
</evidence>
<feature type="coiled-coil region" evidence="7">
    <location>
        <begin position="306"/>
        <end position="340"/>
    </location>
</feature>
<evidence type="ECO:0000256" key="3">
    <source>
        <dbReference type="ARBA" id="ARBA00022737"/>
    </source>
</evidence>
<feature type="compositionally biased region" description="Basic and acidic residues" evidence="8">
    <location>
        <begin position="387"/>
        <end position="420"/>
    </location>
</feature>
<dbReference type="InterPro" id="IPR011990">
    <property type="entry name" value="TPR-like_helical_dom_sf"/>
</dbReference>
<feature type="repeat" description="TPR" evidence="6">
    <location>
        <begin position="240"/>
        <end position="273"/>
    </location>
</feature>
<protein>
    <recommendedName>
        <fullName evidence="11">Nuclear autoantigenic sperm protein</fullName>
    </recommendedName>
</protein>
<dbReference type="SUPFAM" id="SSF48452">
    <property type="entry name" value="TPR-like"/>
    <property type="match status" value="1"/>
</dbReference>
<feature type="compositionally biased region" description="Acidic residues" evidence="8">
    <location>
        <begin position="132"/>
        <end position="152"/>
    </location>
</feature>
<sequence length="436" mass="48758">MAAEVCEGTSLTSDKERMEATVTAMNMIANGRRNVVCGEIPTAVNQFQEACKLLANAYGETAKECAEAYFYYGQALLDLARMETGVLGNALQGVPDTDEDEENKSSDDQFEKGDSLPESNEESESTEKENVTEEEEGEEEEEEETLDEGETSQDEKETKEGEESPDDISNLQLAWEMLELAKVIYLKDETKESKIKAAEAHLKLGEVSLETEQYQQAVEDFNQCLKIQKEYMEPEDRALAETYYQLGLAFGFNKQYDQAIESYKTAIKTIEDKIAKLTKFIEEKSSEKGKEPVDFDDPVTQAIQEVNDLKDILPDISTKIEDTEEERRQVDELKAAAKEVIGFTSSSVSLGQTMETSSTKSDVKVTDISHLIKRKRKPEEEEEEEAGEMKELKKTRQEDGSGDATTKENGIDPALEKDQPQDVPMEEANPAEVAAS</sequence>
<dbReference type="PROSITE" id="PS50005">
    <property type="entry name" value="TPR"/>
    <property type="match status" value="2"/>
</dbReference>
<dbReference type="AlphaFoldDB" id="A0AAE0VUI8"/>
<accession>A0AAE0VUI8</accession>
<dbReference type="GO" id="GO:0006335">
    <property type="term" value="P:DNA replication-dependent chromatin assembly"/>
    <property type="evidence" value="ECO:0007669"/>
    <property type="project" value="TreeGrafter"/>
</dbReference>